<name>A0A6G9QFN2_9GAMM</name>
<keyword evidence="2" id="KW-0732">Signal</keyword>
<evidence type="ECO:0000313" key="4">
    <source>
        <dbReference type="EMBL" id="QIR13276.1"/>
    </source>
</evidence>
<proteinExistence type="predicted"/>
<dbReference type="KEGG" id="saes:HBH39_01225"/>
<dbReference type="SUPFAM" id="SSF55073">
    <property type="entry name" value="Nucleotide cyclase"/>
    <property type="match status" value="1"/>
</dbReference>
<keyword evidence="1" id="KW-0812">Transmembrane</keyword>
<organism evidence="4 5">
    <name type="scientific">Shewanella aestuarii</name>
    <dbReference type="NCBI Taxonomy" id="1028752"/>
    <lineage>
        <taxon>Bacteria</taxon>
        <taxon>Pseudomonadati</taxon>
        <taxon>Pseudomonadota</taxon>
        <taxon>Gammaproteobacteria</taxon>
        <taxon>Alteromonadales</taxon>
        <taxon>Shewanellaceae</taxon>
        <taxon>Shewanella</taxon>
    </lineage>
</organism>
<dbReference type="Gene3D" id="1.25.40.10">
    <property type="entry name" value="Tetratricopeptide repeat domain"/>
    <property type="match status" value="1"/>
</dbReference>
<feature type="chain" id="PRO_5026063776" evidence="2">
    <location>
        <begin position="28"/>
        <end position="598"/>
    </location>
</feature>
<evidence type="ECO:0000259" key="3">
    <source>
        <dbReference type="PROSITE" id="PS50887"/>
    </source>
</evidence>
<feature type="transmembrane region" description="Helical" evidence="1">
    <location>
        <begin position="440"/>
        <end position="459"/>
    </location>
</feature>
<evidence type="ECO:0000256" key="1">
    <source>
        <dbReference type="SAM" id="Phobius"/>
    </source>
</evidence>
<dbReference type="RefSeq" id="WP_167674846.1">
    <property type="nucleotide sequence ID" value="NZ_CP050313.1"/>
</dbReference>
<feature type="signal peptide" evidence="2">
    <location>
        <begin position="1"/>
        <end position="27"/>
    </location>
</feature>
<reference evidence="4 5" key="1">
    <citation type="submission" date="2020-03" db="EMBL/GenBank/DDBJ databases">
        <title>Complete genome sequence of Shewanella sp.</title>
        <authorList>
            <person name="Kim Y.-S."/>
            <person name="Kim S.-J."/>
            <person name="Jung H.-K."/>
            <person name="Kim K.-H."/>
        </authorList>
    </citation>
    <scope>NUCLEOTIDE SEQUENCE [LARGE SCALE GENOMIC DNA]</scope>
    <source>
        <strain evidence="4 5">PN3F2</strain>
    </source>
</reference>
<dbReference type="InterPro" id="IPR043128">
    <property type="entry name" value="Rev_trsase/Diguanyl_cyclase"/>
</dbReference>
<dbReference type="EMBL" id="CP050313">
    <property type="protein sequence ID" value="QIR13276.1"/>
    <property type="molecule type" value="Genomic_DNA"/>
</dbReference>
<sequence>MKSLFCLLHIFCATLTSYLVFSNNASASDLYKIDLSHTEFTASTTSQKLDYIAWLSPQYPSRTQELIASLAQQSNTLSDSDNLRLMLLSCLNYNDLGQSESALNVASRGIQLAAQLKLEITRPYFLNCKANAFEFLGDQTQLVLANEESIRLAQQYVQPQALISGLLMRSLQSNFSENFADASENLKMALSLYPSAEQQLQTWYLIPKFYLQLVMSNLLFSSGDHTGAMSLTKEIQKDPQANGQVATALNIYLARFAISAGDTNLARHYLTQAKFDEAKINNTSYNAVFNAHSAYIELHIGNLKAAENSINSSIHYFSSQRDKFQLIRAQRTLAMIYFAQNRNTDALALMSDIISQATQYEQYYDLIDFNQILSDYYQKQGDFENAFYQQNFKYAASQKAHAKLSNTHIAQLKADRESINNIIAYSDADASSLTFKAQNIALLSLGILILLASFMFFVFRKPTPKMRIDQEDEQQQTELILHNAKQGNYPLSLLLLNISAIREVDVAIVQNKLQQALREQDYIVRKNTDEMMILLPYTSEKGAQRVAMQLTSQVQAFQSSVVNFGVANLQQLDSVETLTKRASLNLLSQIQKKNQNLV</sequence>
<keyword evidence="5" id="KW-1185">Reference proteome</keyword>
<protein>
    <submittedName>
        <fullName evidence="4">Diguanylate cyclase</fullName>
    </submittedName>
</protein>
<dbReference type="Pfam" id="PF00990">
    <property type="entry name" value="GGDEF"/>
    <property type="match status" value="1"/>
</dbReference>
<accession>A0A6G9QFN2</accession>
<evidence type="ECO:0000256" key="2">
    <source>
        <dbReference type="SAM" id="SignalP"/>
    </source>
</evidence>
<dbReference type="InterPro" id="IPR029787">
    <property type="entry name" value="Nucleotide_cyclase"/>
</dbReference>
<keyword evidence="1" id="KW-1133">Transmembrane helix</keyword>
<dbReference type="InterPro" id="IPR011990">
    <property type="entry name" value="TPR-like_helical_dom_sf"/>
</dbReference>
<evidence type="ECO:0000313" key="5">
    <source>
        <dbReference type="Proteomes" id="UP000502608"/>
    </source>
</evidence>
<dbReference type="SUPFAM" id="SSF48452">
    <property type="entry name" value="TPR-like"/>
    <property type="match status" value="2"/>
</dbReference>
<dbReference type="PROSITE" id="PS50887">
    <property type="entry name" value="GGDEF"/>
    <property type="match status" value="1"/>
</dbReference>
<dbReference type="Gene3D" id="3.30.70.270">
    <property type="match status" value="1"/>
</dbReference>
<dbReference type="InterPro" id="IPR000160">
    <property type="entry name" value="GGDEF_dom"/>
</dbReference>
<keyword evidence="1" id="KW-0472">Membrane</keyword>
<dbReference type="Proteomes" id="UP000502608">
    <property type="component" value="Chromosome"/>
</dbReference>
<dbReference type="AlphaFoldDB" id="A0A6G9QFN2"/>
<feature type="domain" description="GGDEF" evidence="3">
    <location>
        <begin position="489"/>
        <end position="598"/>
    </location>
</feature>
<gene>
    <name evidence="4" type="ORF">HBH39_01225</name>
</gene>